<dbReference type="Proteomes" id="UP000002876">
    <property type="component" value="Segment"/>
</dbReference>
<accession>I1V1K9</accession>
<dbReference type="OrthoDB" id="25448at10239"/>
<dbReference type="KEGG" id="vg:12978829"/>
<dbReference type="RefSeq" id="YP_006382997.1">
    <property type="nucleotide sequence ID" value="NC_017973.1"/>
</dbReference>
<proteinExistence type="predicted"/>
<dbReference type="SMR" id="I1V1K9"/>
<name>I1V1K9_9CAUD</name>
<keyword evidence="2" id="KW-1185">Reference proteome</keyword>
<dbReference type="EMBL" id="JF946695">
    <property type="protein sequence ID" value="AFI24987.1"/>
    <property type="molecule type" value="Genomic_DNA"/>
</dbReference>
<dbReference type="GeneID" id="12978829"/>
<organism evidence="1 2">
    <name type="scientific">Mycobacterium phage SWU1</name>
    <dbReference type="NCBI Taxonomy" id="1175504"/>
    <lineage>
        <taxon>Viruses</taxon>
        <taxon>Duplodnaviria</taxon>
        <taxon>Heunggongvirae</taxon>
        <taxon>Uroviricota</taxon>
        <taxon>Caudoviricetes</taxon>
        <taxon>Fromanvirus</taxon>
        <taxon>Fromanvirus SWU1</taxon>
    </lineage>
</organism>
<evidence type="ECO:0000313" key="1">
    <source>
        <dbReference type="EMBL" id="AFI24987.1"/>
    </source>
</evidence>
<reference evidence="1 2" key="1">
    <citation type="journal article" date="2012" name="J. Virol.">
        <title>Biology of a Novel Mycobacteriophage, SWU1, Isolated from Chinese Soil as Revealed by Genomic Characteristics.</title>
        <authorList>
            <person name="Fan X."/>
            <person name="Teng T."/>
            <person name="Wang H."/>
            <person name="Xie J."/>
        </authorList>
    </citation>
    <scope>NUCLEOTIDE SEQUENCE [LARGE SCALE GENOMIC DNA]</scope>
</reference>
<evidence type="ECO:0000313" key="2">
    <source>
        <dbReference type="Proteomes" id="UP000002876"/>
    </source>
</evidence>
<protein>
    <submittedName>
        <fullName evidence="1">Uncharacterized protein</fullName>
    </submittedName>
</protein>
<sequence>MVPVTLYVDIDLEEYIKSYGFVGPLSAKSDLKETARQVVEFELARAGFKAKVHLRKPV</sequence>